<dbReference type="AlphaFoldDB" id="U1GN53"/>
<accession>U1GN53</accession>
<gene>
    <name evidence="2" type="ORF">EPUS_00952</name>
</gene>
<dbReference type="Pfam" id="PF24809">
    <property type="entry name" value="DUF7708"/>
    <property type="match status" value="1"/>
</dbReference>
<dbReference type="EMBL" id="KE720941">
    <property type="protein sequence ID" value="ERF73698.1"/>
    <property type="molecule type" value="Genomic_DNA"/>
</dbReference>
<evidence type="ECO:0000313" key="2">
    <source>
        <dbReference type="EMBL" id="ERF73698.1"/>
    </source>
</evidence>
<keyword evidence="3" id="KW-1185">Reference proteome</keyword>
<dbReference type="Proteomes" id="UP000019373">
    <property type="component" value="Unassembled WGS sequence"/>
</dbReference>
<dbReference type="GeneID" id="19236011"/>
<feature type="domain" description="DUF7708" evidence="1">
    <location>
        <begin position="76"/>
        <end position="221"/>
    </location>
</feature>
<dbReference type="HOGENOM" id="CLU_035524_0_0_1"/>
<organism evidence="2 3">
    <name type="scientific">Endocarpon pusillum (strain Z07020 / HMAS-L-300199)</name>
    <name type="common">Lichen-forming fungus</name>
    <dbReference type="NCBI Taxonomy" id="1263415"/>
    <lineage>
        <taxon>Eukaryota</taxon>
        <taxon>Fungi</taxon>
        <taxon>Dikarya</taxon>
        <taxon>Ascomycota</taxon>
        <taxon>Pezizomycotina</taxon>
        <taxon>Eurotiomycetes</taxon>
        <taxon>Chaetothyriomycetidae</taxon>
        <taxon>Verrucariales</taxon>
        <taxon>Verrucariaceae</taxon>
        <taxon>Endocarpon</taxon>
    </lineage>
</organism>
<evidence type="ECO:0000259" key="1">
    <source>
        <dbReference type="Pfam" id="PF24809"/>
    </source>
</evidence>
<dbReference type="RefSeq" id="XP_007800701.1">
    <property type="nucleotide sequence ID" value="XM_007802510.1"/>
</dbReference>
<proteinExistence type="predicted"/>
<name>U1GN53_ENDPU</name>
<dbReference type="OMA" id="FHRANVE"/>
<dbReference type="OrthoDB" id="61900at2759"/>
<evidence type="ECO:0000313" key="3">
    <source>
        <dbReference type="Proteomes" id="UP000019373"/>
    </source>
</evidence>
<dbReference type="InterPro" id="IPR056125">
    <property type="entry name" value="DUF7708"/>
</dbReference>
<sequence length="540" mass="61720">MRPQQQWYQAADSDQCLDPAHEAFKDAIAIFNSTITKDMRKRTLAQQATSLEDFQSTLTDAKCKYENEIKEHRVSKWLTKCSYRILYYGNIMDVLVQHHPEYVALAWGTMKLIFTLVVNQANLVKTLAKGISRIADSLPRIELATILYPTKRMKQAVAELYAHIIRFTIRAQDWYQQNKLRHIWGSLARPAELRYDDLIADIEGCTKEVDQLATAGARAEQRDIHLELQGLSQRQKHSDTVLLEMKQLIISYQSINSSSFLDTNQRLTDLQLNQIMEYVGSTSKIDPMKCLLHCISSTNRRGLTSRAGGRDDSQFWLHPKFKRWQSQQQPALIMVKGDYKSRLEVKRFCGNVVQMLRKNSIPVIWTLKTHQADRSHSIFVVDILRDLVHQALRLNVSLRTERAISLSCAQFRAAETEEQWLNLLAMIVATLPQLYIIVDIEAVDISSADKTHVFSWLSAFQAMFRSLSVRQVSLPLKVILVSYGSATVQDSSISEYRDLVVLARQLQATSVFQRGRKSGILRLSGTMPLARGSRTQTTIS</sequence>
<dbReference type="eggNOG" id="ENOG502SH5A">
    <property type="taxonomic scope" value="Eukaryota"/>
</dbReference>
<protein>
    <recommendedName>
        <fullName evidence="1">DUF7708 domain-containing protein</fullName>
    </recommendedName>
</protein>
<reference evidence="3" key="1">
    <citation type="journal article" date="2014" name="BMC Genomics">
        <title>Genome characteristics reveal the impact of lichenization on lichen-forming fungus Endocarpon pusillum Hedwig (Verrucariales, Ascomycota).</title>
        <authorList>
            <person name="Wang Y.-Y."/>
            <person name="Liu B."/>
            <person name="Zhang X.-Y."/>
            <person name="Zhou Q.-M."/>
            <person name="Zhang T."/>
            <person name="Li H."/>
            <person name="Yu Y.-F."/>
            <person name="Zhang X.-L."/>
            <person name="Hao X.-Y."/>
            <person name="Wang M."/>
            <person name="Wang L."/>
            <person name="Wei J.-C."/>
        </authorList>
    </citation>
    <scope>NUCLEOTIDE SEQUENCE [LARGE SCALE GENOMIC DNA]</scope>
    <source>
        <strain evidence="3">Z07020 / HMAS-L-300199</strain>
    </source>
</reference>